<evidence type="ECO:0000256" key="6">
    <source>
        <dbReference type="ARBA" id="ARBA00023136"/>
    </source>
</evidence>
<dbReference type="PANTHER" id="PTHR11616:SF321">
    <property type="entry name" value="SODIUM-DEPENDENT NUTRIENT AMINO ACID TRANSPORTER 1-RELATED"/>
    <property type="match status" value="1"/>
</dbReference>
<gene>
    <name evidence="11" type="primary">LOC111100594</name>
</gene>
<feature type="transmembrane region" description="Helical" evidence="9">
    <location>
        <begin position="403"/>
        <end position="428"/>
    </location>
</feature>
<feature type="transmembrane region" description="Helical" evidence="9">
    <location>
        <begin position="191"/>
        <end position="212"/>
    </location>
</feature>
<keyword evidence="3" id="KW-0813">Transport</keyword>
<dbReference type="Pfam" id="PF00209">
    <property type="entry name" value="SNF"/>
    <property type="match status" value="2"/>
</dbReference>
<evidence type="ECO:0000256" key="5">
    <source>
        <dbReference type="ARBA" id="ARBA00022989"/>
    </source>
</evidence>
<feature type="transmembrane region" description="Helical" evidence="9">
    <location>
        <begin position="358"/>
        <end position="383"/>
    </location>
</feature>
<evidence type="ECO:0000256" key="7">
    <source>
        <dbReference type="ARBA" id="ARBA00023180"/>
    </source>
</evidence>
<sequence>MMEAVQSGPGLPKWNGIHYSMVCFFSVGLHACISLPYYLVKYSVTYLLAHYIMLLSFCVPICYVQTKLGAIYRQNILGIFSLLVPILKGCAVAMLVLSFVRCLTGSLELSYCLLYAFASFIFPYDESTHPNHWEISGHQMPIVFFKEKFLQASDLLTEGGHLVWYLTLALLITWCIVFLCTVREPSFVSKLAFVISPTALLLLLVVLIYGWVAPLPVAPSEQFGRLEEVNGSYRYHEKSVHDLEEEEDLGVWNLSLSQLYSPQPWMNSLLLHIYSLGLWSGVLPTLGSHLYNNKNTIVRANAILFIVYGSLPVVFGFAFLPYISTNSGYGMFEYGERLKPGLDLLFLGMFGKIRHVPGIAMCLYLAVYLFGMLHMVLHLLVVWEALLCSLPTCLLQFFRKRTILVAILCFLSFILCIPFSLQSGVYLYMLVNSYLDRLIFTVIIVSIVPTVIGYIKQNLMYLLLERALMSLWYGVSSLVISAMLIYYFAVYVYPFPATTADPGAEPAKDVDGQLLGWFIAIGPIVFGFTVGAFHAVYTEKGSFTERCIRALKSDSLQTADSSCEYDVSDKTPQTATSKSGSDITLSKIETEVVIDTPDLSSDLVKV</sequence>
<evidence type="ECO:0000256" key="4">
    <source>
        <dbReference type="ARBA" id="ARBA00022692"/>
    </source>
</evidence>
<feature type="transmembrane region" description="Helical" evidence="9">
    <location>
        <begin position="269"/>
        <end position="291"/>
    </location>
</feature>
<dbReference type="Proteomes" id="UP000694844">
    <property type="component" value="Chromosome 6"/>
</dbReference>
<dbReference type="GO" id="GO:0089718">
    <property type="term" value="P:amino acid import across plasma membrane"/>
    <property type="evidence" value="ECO:0007669"/>
    <property type="project" value="TreeGrafter"/>
</dbReference>
<evidence type="ECO:0000256" key="1">
    <source>
        <dbReference type="ARBA" id="ARBA00004141"/>
    </source>
</evidence>
<dbReference type="GO" id="GO:0015179">
    <property type="term" value="F:L-amino acid transmembrane transporter activity"/>
    <property type="evidence" value="ECO:0007669"/>
    <property type="project" value="TreeGrafter"/>
</dbReference>
<keyword evidence="8" id="KW-0915">Sodium</keyword>
<protein>
    <submittedName>
        <fullName evidence="11">Sodium- and chloride-dependent glycine transporter 1-like</fullName>
    </submittedName>
</protein>
<reference evidence="11" key="1">
    <citation type="submission" date="2025-08" db="UniProtKB">
        <authorList>
            <consortium name="RefSeq"/>
        </authorList>
    </citation>
    <scope>IDENTIFICATION</scope>
    <source>
        <tissue evidence="11">Whole sample</tissue>
    </source>
</reference>
<feature type="transmembrane region" description="Helical" evidence="9">
    <location>
        <begin position="76"/>
        <end position="100"/>
    </location>
</feature>
<evidence type="ECO:0000256" key="3">
    <source>
        <dbReference type="ARBA" id="ARBA00022448"/>
    </source>
</evidence>
<feature type="transmembrane region" description="Helical" evidence="9">
    <location>
        <begin position="21"/>
        <end position="40"/>
    </location>
</feature>
<dbReference type="RefSeq" id="XP_022288356.1">
    <property type="nucleotide sequence ID" value="XM_022432648.1"/>
</dbReference>
<feature type="transmembrane region" description="Helical" evidence="9">
    <location>
        <begin position="467"/>
        <end position="494"/>
    </location>
</feature>
<evidence type="ECO:0000256" key="9">
    <source>
        <dbReference type="SAM" id="Phobius"/>
    </source>
</evidence>
<dbReference type="AlphaFoldDB" id="A0A8B8AA67"/>
<keyword evidence="6 9" id="KW-0472">Membrane</keyword>
<dbReference type="GO" id="GO:0005886">
    <property type="term" value="C:plasma membrane"/>
    <property type="evidence" value="ECO:0007669"/>
    <property type="project" value="TreeGrafter"/>
</dbReference>
<dbReference type="GO" id="GO:0005283">
    <property type="term" value="F:amino acid:sodium symporter activity"/>
    <property type="evidence" value="ECO:0007669"/>
    <property type="project" value="TreeGrafter"/>
</dbReference>
<dbReference type="KEGG" id="cvn:111100594"/>
<dbReference type="SUPFAM" id="SSF161070">
    <property type="entry name" value="SNF-like"/>
    <property type="match status" value="1"/>
</dbReference>
<comment type="similarity">
    <text evidence="2">Belongs to the sodium:neurotransmitter symporter (SNF) (TC 2.A.22) family.</text>
</comment>
<evidence type="ECO:0000313" key="10">
    <source>
        <dbReference type="Proteomes" id="UP000694844"/>
    </source>
</evidence>
<feature type="transmembrane region" description="Helical" evidence="9">
    <location>
        <begin position="514"/>
        <end position="537"/>
    </location>
</feature>
<name>A0A8B8AA67_CRAVI</name>
<dbReference type="InterPro" id="IPR000175">
    <property type="entry name" value="Na/ntran_symport"/>
</dbReference>
<proteinExistence type="inferred from homology"/>
<dbReference type="PANTHER" id="PTHR11616">
    <property type="entry name" value="SODIUM/CHLORIDE DEPENDENT TRANSPORTER"/>
    <property type="match status" value="1"/>
</dbReference>
<dbReference type="OrthoDB" id="6151322at2759"/>
<evidence type="ECO:0000256" key="8">
    <source>
        <dbReference type="PIRSR" id="PIRSR600175-1"/>
    </source>
</evidence>
<keyword evidence="5 9" id="KW-1133">Transmembrane helix</keyword>
<evidence type="ECO:0000313" key="11">
    <source>
        <dbReference type="RefSeq" id="XP_022288356.1"/>
    </source>
</evidence>
<organism evidence="10 11">
    <name type="scientific">Crassostrea virginica</name>
    <name type="common">Eastern oyster</name>
    <dbReference type="NCBI Taxonomy" id="6565"/>
    <lineage>
        <taxon>Eukaryota</taxon>
        <taxon>Metazoa</taxon>
        <taxon>Spiralia</taxon>
        <taxon>Lophotrochozoa</taxon>
        <taxon>Mollusca</taxon>
        <taxon>Bivalvia</taxon>
        <taxon>Autobranchia</taxon>
        <taxon>Pteriomorphia</taxon>
        <taxon>Ostreida</taxon>
        <taxon>Ostreoidea</taxon>
        <taxon>Ostreidae</taxon>
        <taxon>Crassostrea</taxon>
    </lineage>
</organism>
<feature type="transmembrane region" description="Helical" evidence="9">
    <location>
        <begin position="46"/>
        <end position="64"/>
    </location>
</feature>
<dbReference type="InterPro" id="IPR037272">
    <property type="entry name" value="SNS_sf"/>
</dbReference>
<dbReference type="GeneID" id="111100594"/>
<feature type="transmembrane region" description="Helical" evidence="9">
    <location>
        <begin position="434"/>
        <end position="455"/>
    </location>
</feature>
<keyword evidence="7" id="KW-0325">Glycoprotein</keyword>
<keyword evidence="10" id="KW-1185">Reference proteome</keyword>
<evidence type="ECO:0000256" key="2">
    <source>
        <dbReference type="ARBA" id="ARBA00006459"/>
    </source>
</evidence>
<feature type="transmembrane region" description="Helical" evidence="9">
    <location>
        <begin position="303"/>
        <end position="323"/>
    </location>
</feature>
<dbReference type="GO" id="GO:0046872">
    <property type="term" value="F:metal ion binding"/>
    <property type="evidence" value="ECO:0007669"/>
    <property type="project" value="UniProtKB-KW"/>
</dbReference>
<feature type="transmembrane region" description="Helical" evidence="9">
    <location>
        <begin position="162"/>
        <end position="182"/>
    </location>
</feature>
<keyword evidence="8" id="KW-0479">Metal-binding</keyword>
<keyword evidence="4 9" id="KW-0812">Transmembrane</keyword>
<dbReference type="PROSITE" id="PS50267">
    <property type="entry name" value="NA_NEUROTRAN_SYMP_3"/>
    <property type="match status" value="1"/>
</dbReference>
<accession>A0A8B8AA67</accession>
<feature type="binding site" evidence="8">
    <location>
        <position position="275"/>
    </location>
    <ligand>
        <name>Na(+)</name>
        <dbReference type="ChEBI" id="CHEBI:29101"/>
        <label>1</label>
    </ligand>
</feature>
<comment type="subcellular location">
    <subcellularLocation>
        <location evidence="1">Membrane</location>
        <topology evidence="1">Multi-pass membrane protein</topology>
    </subcellularLocation>
</comment>
<feature type="binding site" evidence="8">
    <location>
        <position position="27"/>
    </location>
    <ligand>
        <name>Na(+)</name>
        <dbReference type="ChEBI" id="CHEBI:29101"/>
        <label>1</label>
    </ligand>
</feature>